<feature type="domain" description="Cytosol aminopeptidase" evidence="5">
    <location>
        <begin position="345"/>
        <end position="352"/>
    </location>
</feature>
<dbReference type="Proteomes" id="UP001378592">
    <property type="component" value="Unassembled WGS sequence"/>
</dbReference>
<evidence type="ECO:0000256" key="3">
    <source>
        <dbReference type="ARBA" id="ARBA00022670"/>
    </source>
</evidence>
<dbReference type="AlphaFoldDB" id="A0AAN9VF31"/>
<dbReference type="GO" id="GO:0030145">
    <property type="term" value="F:manganese ion binding"/>
    <property type="evidence" value="ECO:0007669"/>
    <property type="project" value="InterPro"/>
</dbReference>
<evidence type="ECO:0000313" key="6">
    <source>
        <dbReference type="EMBL" id="KAK7863695.1"/>
    </source>
</evidence>
<dbReference type="GO" id="GO:0070006">
    <property type="term" value="F:metalloaminopeptidase activity"/>
    <property type="evidence" value="ECO:0007669"/>
    <property type="project" value="InterPro"/>
</dbReference>
<comment type="caution">
    <text evidence="6">The sequence shown here is derived from an EMBL/GenBank/DDBJ whole genome shotgun (WGS) entry which is preliminary data.</text>
</comment>
<name>A0AAN9VF31_9ORTH</name>
<evidence type="ECO:0000256" key="2">
    <source>
        <dbReference type="ARBA" id="ARBA00022438"/>
    </source>
</evidence>
<evidence type="ECO:0000259" key="5">
    <source>
        <dbReference type="PROSITE" id="PS00631"/>
    </source>
</evidence>
<dbReference type="GO" id="GO:0006508">
    <property type="term" value="P:proteolysis"/>
    <property type="evidence" value="ECO:0007669"/>
    <property type="project" value="UniProtKB-KW"/>
</dbReference>
<dbReference type="EMBL" id="JAZDUA010000223">
    <property type="protein sequence ID" value="KAK7863695.1"/>
    <property type="molecule type" value="Genomic_DNA"/>
</dbReference>
<dbReference type="PRINTS" id="PR00481">
    <property type="entry name" value="LAMNOPPTDASE"/>
</dbReference>
<dbReference type="SUPFAM" id="SSF53187">
    <property type="entry name" value="Zn-dependent exopeptidases"/>
    <property type="match status" value="1"/>
</dbReference>
<dbReference type="GO" id="GO:0005737">
    <property type="term" value="C:cytoplasm"/>
    <property type="evidence" value="ECO:0007669"/>
    <property type="project" value="InterPro"/>
</dbReference>
<dbReference type="InterPro" id="IPR000819">
    <property type="entry name" value="Peptidase_M17_C"/>
</dbReference>
<keyword evidence="4" id="KW-0378">Hydrolase</keyword>
<dbReference type="PROSITE" id="PS00631">
    <property type="entry name" value="CYTOSOL_AP"/>
    <property type="match status" value="1"/>
</dbReference>
<dbReference type="Gene3D" id="3.40.630.10">
    <property type="entry name" value="Zn peptidases"/>
    <property type="match status" value="1"/>
</dbReference>
<evidence type="ECO:0000256" key="4">
    <source>
        <dbReference type="ARBA" id="ARBA00022801"/>
    </source>
</evidence>
<accession>A0AAN9VF31</accession>
<dbReference type="Pfam" id="PF00883">
    <property type="entry name" value="Peptidase_M17"/>
    <property type="match status" value="1"/>
</dbReference>
<proteinExistence type="inferred from homology"/>
<organism evidence="6 7">
    <name type="scientific">Gryllus longicercus</name>
    <dbReference type="NCBI Taxonomy" id="2509291"/>
    <lineage>
        <taxon>Eukaryota</taxon>
        <taxon>Metazoa</taxon>
        <taxon>Ecdysozoa</taxon>
        <taxon>Arthropoda</taxon>
        <taxon>Hexapoda</taxon>
        <taxon>Insecta</taxon>
        <taxon>Pterygota</taxon>
        <taxon>Neoptera</taxon>
        <taxon>Polyneoptera</taxon>
        <taxon>Orthoptera</taxon>
        <taxon>Ensifera</taxon>
        <taxon>Gryllidea</taxon>
        <taxon>Grylloidea</taxon>
        <taxon>Gryllidae</taxon>
        <taxon>Gryllinae</taxon>
        <taxon>Gryllus</taxon>
    </lineage>
</organism>
<protein>
    <recommendedName>
        <fullName evidence="5">Cytosol aminopeptidase domain-containing protein</fullName>
    </recommendedName>
</protein>
<keyword evidence="3" id="KW-0645">Protease</keyword>
<dbReference type="PANTHER" id="PTHR11963">
    <property type="entry name" value="LEUCINE AMINOPEPTIDASE-RELATED"/>
    <property type="match status" value="1"/>
</dbReference>
<keyword evidence="2" id="KW-0031">Aminopeptidase</keyword>
<dbReference type="PANTHER" id="PTHR11963:SF48">
    <property type="entry name" value="DIPEPTIDASE B, ISOFORM A"/>
    <property type="match status" value="1"/>
</dbReference>
<dbReference type="InterPro" id="IPR011356">
    <property type="entry name" value="Leucine_aapep/pepB"/>
</dbReference>
<evidence type="ECO:0000256" key="1">
    <source>
        <dbReference type="ARBA" id="ARBA00009528"/>
    </source>
</evidence>
<comment type="similarity">
    <text evidence="1">Belongs to the peptidase M17 family.</text>
</comment>
<keyword evidence="7" id="KW-1185">Reference proteome</keyword>
<sequence length="518" mass="55820">MSGHTLPCALREETDLTKADYDGIILVSSLDAASEKHIDPFKSVLNKASQLDKALGVEASVLEIPVPARRLIYVHTGPLNRDYDDARNFSDAAKKGVERAIKAGVTAPLLVVSPHPSYPQAEVVTLLGALEALYVPLQVREELPEKKTKINTLGVFASDVKRLQGIIKETIALESGRYVARDIGGGDPERMAPPRVESYVRQLFNESSIMVEVIDNHKVFEKEYPLFAAVNRAANAVERHRGRIIFLTYKPDGAVDQTLFLVGKGITYDTGGADIKAGGIMAGMSRDKCGAAAVAGFMQTVNKLKPKGIVIEAAMCLARNSVGEECYVADEVIVARSKARVRVGNTDAEGRMVMADVLCRAKERALNAVNPHLMTIATLTGHAVLSVGSGYTILMDNGPAKSVDNAKKIQTAGEHYADMFEISTIRREDFAFHAGKSEGDDVHQCNNLPSSRTPRGHQTPAAFLQLASGLDKNGIDSDKPLKFTHIDVAGAAGDLPNEPTGAPIIGLTAHFLKGRYTL</sequence>
<reference evidence="6 7" key="1">
    <citation type="submission" date="2024-03" db="EMBL/GenBank/DDBJ databases">
        <title>The genome assembly and annotation of the cricket Gryllus longicercus Weissman &amp; Gray.</title>
        <authorList>
            <person name="Szrajer S."/>
            <person name="Gray D."/>
            <person name="Ylla G."/>
        </authorList>
    </citation>
    <scope>NUCLEOTIDE SEQUENCE [LARGE SCALE GENOMIC DNA]</scope>
    <source>
        <strain evidence="6">DAG 2021-001</strain>
        <tissue evidence="6">Whole body minus gut</tissue>
    </source>
</reference>
<gene>
    <name evidence="6" type="ORF">R5R35_003083</name>
</gene>
<evidence type="ECO:0000313" key="7">
    <source>
        <dbReference type="Proteomes" id="UP001378592"/>
    </source>
</evidence>